<gene>
    <name evidence="2" type="ORF">B7Z12_00105</name>
</gene>
<organism evidence="2 3">
    <name type="scientific">Caulobacter vibrioides</name>
    <name type="common">Caulobacter crescentus</name>
    <dbReference type="NCBI Taxonomy" id="155892"/>
    <lineage>
        <taxon>Bacteria</taxon>
        <taxon>Pseudomonadati</taxon>
        <taxon>Pseudomonadota</taxon>
        <taxon>Alphaproteobacteria</taxon>
        <taxon>Caulobacterales</taxon>
        <taxon>Caulobacteraceae</taxon>
        <taxon>Caulobacter</taxon>
    </lineage>
</organism>
<evidence type="ECO:0000313" key="2">
    <source>
        <dbReference type="EMBL" id="OYX06566.1"/>
    </source>
</evidence>
<feature type="signal peptide" evidence="1">
    <location>
        <begin position="1"/>
        <end position="23"/>
    </location>
</feature>
<evidence type="ECO:0000256" key="1">
    <source>
        <dbReference type="SAM" id="SignalP"/>
    </source>
</evidence>
<dbReference type="AlphaFoldDB" id="A0A258DG44"/>
<feature type="chain" id="PRO_5012536529" evidence="1">
    <location>
        <begin position="24"/>
        <end position="120"/>
    </location>
</feature>
<reference evidence="2 3" key="1">
    <citation type="submission" date="2017-03" db="EMBL/GenBank/DDBJ databases">
        <title>Lifting the veil on microbial sulfur biogeochemistry in mining wastewaters.</title>
        <authorList>
            <person name="Kantor R.S."/>
            <person name="Colenbrander Nelson T."/>
            <person name="Marshall S."/>
            <person name="Bennett D."/>
            <person name="Apte S."/>
            <person name="Camacho D."/>
            <person name="Thomas B.C."/>
            <person name="Warren L.A."/>
            <person name="Banfield J.F."/>
        </authorList>
    </citation>
    <scope>NUCLEOTIDE SEQUENCE [LARGE SCALE GENOMIC DNA]</scope>
    <source>
        <strain evidence="2">32-67-7</strain>
    </source>
</reference>
<evidence type="ECO:0000313" key="3">
    <source>
        <dbReference type="Proteomes" id="UP000215616"/>
    </source>
</evidence>
<dbReference type="Proteomes" id="UP000215616">
    <property type="component" value="Unassembled WGS sequence"/>
</dbReference>
<keyword evidence="1" id="KW-0732">Signal</keyword>
<proteinExistence type="predicted"/>
<protein>
    <submittedName>
        <fullName evidence="2">Uncharacterized protein</fullName>
    </submittedName>
</protein>
<accession>A0A258DG44</accession>
<name>A0A258DG44_CAUVI</name>
<dbReference type="EMBL" id="NCDQ01000001">
    <property type="protein sequence ID" value="OYX06566.1"/>
    <property type="molecule type" value="Genomic_DNA"/>
</dbReference>
<comment type="caution">
    <text evidence="2">The sequence shown here is derived from an EMBL/GenBank/DDBJ whole genome shotgun (WGS) entry which is preliminary data.</text>
</comment>
<sequence>MLRHALAFLAAVALAFSPLAVNAARADCDMAGMDAMSMIAMAPAGDDVAQAEPCCDHGKTMSAKDCAKACAISCALSVAAPCPGSETPIAVGYRVETRWSNTSGRTHRLIPEDPPPRTIA</sequence>